<dbReference type="GO" id="GO:0004175">
    <property type="term" value="F:endopeptidase activity"/>
    <property type="evidence" value="ECO:0007669"/>
    <property type="project" value="UniProtKB-ARBA"/>
</dbReference>
<gene>
    <name evidence="8" type="ORF">GUITHDRAFT_143964</name>
</gene>
<feature type="domain" description="Tyrosine-protein phosphatase" evidence="6">
    <location>
        <begin position="359"/>
        <end position="501"/>
    </location>
</feature>
<evidence type="ECO:0000313" key="8">
    <source>
        <dbReference type="EMBL" id="EKX38769.1"/>
    </source>
</evidence>
<keyword evidence="5" id="KW-0812">Transmembrane</keyword>
<dbReference type="EC" id="3.1.3.48" evidence="2"/>
<keyword evidence="3" id="KW-0378">Hydrolase</keyword>
<feature type="transmembrane region" description="Helical" evidence="5">
    <location>
        <begin position="722"/>
        <end position="740"/>
    </location>
</feature>
<dbReference type="PaxDb" id="55529-EKX38769"/>
<dbReference type="Gene3D" id="3.90.190.10">
    <property type="entry name" value="Protein tyrosine phosphatase superfamily"/>
    <property type="match status" value="1"/>
</dbReference>
<feature type="transmembrane region" description="Helical" evidence="5">
    <location>
        <begin position="617"/>
        <end position="640"/>
    </location>
</feature>
<organism evidence="8">
    <name type="scientific">Guillardia theta (strain CCMP2712)</name>
    <name type="common">Cryptophyte</name>
    <dbReference type="NCBI Taxonomy" id="905079"/>
    <lineage>
        <taxon>Eukaryota</taxon>
        <taxon>Cryptophyceae</taxon>
        <taxon>Pyrenomonadales</taxon>
        <taxon>Geminigeraceae</taxon>
        <taxon>Guillardia</taxon>
    </lineage>
</organism>
<keyword evidence="4" id="KW-0904">Protein phosphatase</keyword>
<feature type="transmembrane region" description="Helical" evidence="5">
    <location>
        <begin position="698"/>
        <end position="716"/>
    </location>
</feature>
<dbReference type="GeneID" id="17295525"/>
<evidence type="ECO:0000259" key="6">
    <source>
        <dbReference type="PROSITE" id="PS50054"/>
    </source>
</evidence>
<dbReference type="STRING" id="905079.L1ISB9"/>
<dbReference type="InterPro" id="IPR020422">
    <property type="entry name" value="TYR_PHOSPHATASE_DUAL_dom"/>
</dbReference>
<evidence type="ECO:0000259" key="7">
    <source>
        <dbReference type="PROSITE" id="PS50056"/>
    </source>
</evidence>
<dbReference type="Pfam" id="PF02517">
    <property type="entry name" value="Rce1-like"/>
    <property type="match status" value="1"/>
</dbReference>
<dbReference type="PANTHER" id="PTHR10159:SF519">
    <property type="entry name" value="DUAL SPECIFICITY PROTEIN PHOSPHATASE MPK3"/>
    <property type="match status" value="1"/>
</dbReference>
<dbReference type="KEGG" id="gtt:GUITHDRAFT_143964"/>
<accession>L1ISB9</accession>
<feature type="transmembrane region" description="Helical" evidence="5">
    <location>
        <begin position="550"/>
        <end position="571"/>
    </location>
</feature>
<dbReference type="OrthoDB" id="10252009at2759"/>
<dbReference type="HOGENOM" id="CLU_361885_0_0_1"/>
<dbReference type="eggNOG" id="KOG1716">
    <property type="taxonomic scope" value="Eukaryota"/>
</dbReference>
<dbReference type="SMART" id="SM00195">
    <property type="entry name" value="DSPc"/>
    <property type="match status" value="1"/>
</dbReference>
<dbReference type="InterPro" id="IPR000387">
    <property type="entry name" value="Tyr_Pase_dom"/>
</dbReference>
<reference evidence="8 10" key="1">
    <citation type="journal article" date="2012" name="Nature">
        <title>Algal genomes reveal evolutionary mosaicism and the fate of nucleomorphs.</title>
        <authorList>
            <consortium name="DOE Joint Genome Institute"/>
            <person name="Curtis B.A."/>
            <person name="Tanifuji G."/>
            <person name="Burki F."/>
            <person name="Gruber A."/>
            <person name="Irimia M."/>
            <person name="Maruyama S."/>
            <person name="Arias M.C."/>
            <person name="Ball S.G."/>
            <person name="Gile G.H."/>
            <person name="Hirakawa Y."/>
            <person name="Hopkins J.F."/>
            <person name="Kuo A."/>
            <person name="Rensing S.A."/>
            <person name="Schmutz J."/>
            <person name="Symeonidi A."/>
            <person name="Elias M."/>
            <person name="Eveleigh R.J."/>
            <person name="Herman E.K."/>
            <person name="Klute M.J."/>
            <person name="Nakayama T."/>
            <person name="Obornik M."/>
            <person name="Reyes-Prieto A."/>
            <person name="Armbrust E.V."/>
            <person name="Aves S.J."/>
            <person name="Beiko R.G."/>
            <person name="Coutinho P."/>
            <person name="Dacks J.B."/>
            <person name="Durnford D.G."/>
            <person name="Fast N.M."/>
            <person name="Green B.R."/>
            <person name="Grisdale C.J."/>
            <person name="Hempel F."/>
            <person name="Henrissat B."/>
            <person name="Hoppner M.P."/>
            <person name="Ishida K."/>
            <person name="Kim E."/>
            <person name="Koreny L."/>
            <person name="Kroth P.G."/>
            <person name="Liu Y."/>
            <person name="Malik S.B."/>
            <person name="Maier U.G."/>
            <person name="McRose D."/>
            <person name="Mock T."/>
            <person name="Neilson J.A."/>
            <person name="Onodera N.T."/>
            <person name="Poole A.M."/>
            <person name="Pritham E.J."/>
            <person name="Richards T.A."/>
            <person name="Rocap G."/>
            <person name="Roy S.W."/>
            <person name="Sarai C."/>
            <person name="Schaack S."/>
            <person name="Shirato S."/>
            <person name="Slamovits C.H."/>
            <person name="Spencer D.F."/>
            <person name="Suzuki S."/>
            <person name="Worden A.Z."/>
            <person name="Zauner S."/>
            <person name="Barry K."/>
            <person name="Bell C."/>
            <person name="Bharti A.K."/>
            <person name="Crow J.A."/>
            <person name="Grimwood J."/>
            <person name="Kramer R."/>
            <person name="Lindquist E."/>
            <person name="Lucas S."/>
            <person name="Salamov A."/>
            <person name="McFadden G.I."/>
            <person name="Lane C.E."/>
            <person name="Keeling P.J."/>
            <person name="Gray M.W."/>
            <person name="Grigoriev I.V."/>
            <person name="Archibald J.M."/>
        </authorList>
    </citation>
    <scope>NUCLEOTIDE SEQUENCE</scope>
    <source>
        <strain evidence="8 10">CCMP2712</strain>
    </source>
</reference>
<dbReference type="PROSITE" id="PS50054">
    <property type="entry name" value="TYR_PHOSPHATASE_DUAL"/>
    <property type="match status" value="1"/>
</dbReference>
<evidence type="ECO:0000256" key="2">
    <source>
        <dbReference type="ARBA" id="ARBA00013064"/>
    </source>
</evidence>
<dbReference type="Pfam" id="PF00782">
    <property type="entry name" value="DSPc"/>
    <property type="match status" value="1"/>
</dbReference>
<dbReference type="EMBL" id="JH993045">
    <property type="protein sequence ID" value="EKX38769.1"/>
    <property type="molecule type" value="Genomic_DNA"/>
</dbReference>
<dbReference type="PROSITE" id="PS00383">
    <property type="entry name" value="TYR_PHOSPHATASE_1"/>
    <property type="match status" value="1"/>
</dbReference>
<dbReference type="InterPro" id="IPR016130">
    <property type="entry name" value="Tyr_Pase_AS"/>
</dbReference>
<evidence type="ECO:0000256" key="4">
    <source>
        <dbReference type="ARBA" id="ARBA00022912"/>
    </source>
</evidence>
<evidence type="ECO:0000313" key="10">
    <source>
        <dbReference type="Proteomes" id="UP000011087"/>
    </source>
</evidence>
<dbReference type="GO" id="GO:0004725">
    <property type="term" value="F:protein tyrosine phosphatase activity"/>
    <property type="evidence" value="ECO:0007669"/>
    <property type="project" value="UniProtKB-EC"/>
</dbReference>
<dbReference type="InterPro" id="IPR029021">
    <property type="entry name" value="Prot-tyrosine_phosphatase-like"/>
</dbReference>
<keyword evidence="10" id="KW-1185">Reference proteome</keyword>
<dbReference type="RefSeq" id="XP_005825749.1">
    <property type="nucleotide sequence ID" value="XM_005825692.1"/>
</dbReference>
<keyword evidence="5" id="KW-0472">Membrane</keyword>
<dbReference type="AlphaFoldDB" id="L1ISB9"/>
<protein>
    <recommendedName>
        <fullName evidence="2">protein-tyrosine-phosphatase</fullName>
        <ecNumber evidence="2">3.1.3.48</ecNumber>
    </recommendedName>
</protein>
<dbReference type="GO" id="GO:0005737">
    <property type="term" value="C:cytoplasm"/>
    <property type="evidence" value="ECO:0007669"/>
    <property type="project" value="TreeGrafter"/>
</dbReference>
<comment type="similarity">
    <text evidence="1">Belongs to the protein-tyrosine phosphatase family. Non-receptor class dual specificity subfamily.</text>
</comment>
<feature type="transmembrane region" description="Helical" evidence="5">
    <location>
        <begin position="747"/>
        <end position="768"/>
    </location>
</feature>
<name>L1ISB9_GUITC</name>
<reference evidence="10" key="2">
    <citation type="submission" date="2012-11" db="EMBL/GenBank/DDBJ databases">
        <authorList>
            <person name="Kuo A."/>
            <person name="Curtis B.A."/>
            <person name="Tanifuji G."/>
            <person name="Burki F."/>
            <person name="Gruber A."/>
            <person name="Irimia M."/>
            <person name="Maruyama S."/>
            <person name="Arias M.C."/>
            <person name="Ball S.G."/>
            <person name="Gile G.H."/>
            <person name="Hirakawa Y."/>
            <person name="Hopkins J.F."/>
            <person name="Rensing S.A."/>
            <person name="Schmutz J."/>
            <person name="Symeonidi A."/>
            <person name="Elias M."/>
            <person name="Eveleigh R.J."/>
            <person name="Herman E.K."/>
            <person name="Klute M.J."/>
            <person name="Nakayama T."/>
            <person name="Obornik M."/>
            <person name="Reyes-Prieto A."/>
            <person name="Armbrust E.V."/>
            <person name="Aves S.J."/>
            <person name="Beiko R.G."/>
            <person name="Coutinho P."/>
            <person name="Dacks J.B."/>
            <person name="Durnford D.G."/>
            <person name="Fast N.M."/>
            <person name="Green B.R."/>
            <person name="Grisdale C."/>
            <person name="Hempe F."/>
            <person name="Henrissat B."/>
            <person name="Hoppner M.P."/>
            <person name="Ishida K.-I."/>
            <person name="Kim E."/>
            <person name="Koreny L."/>
            <person name="Kroth P.G."/>
            <person name="Liu Y."/>
            <person name="Malik S.-B."/>
            <person name="Maier U.G."/>
            <person name="McRose D."/>
            <person name="Mock T."/>
            <person name="Neilson J.A."/>
            <person name="Onodera N.T."/>
            <person name="Poole A.M."/>
            <person name="Pritham E.J."/>
            <person name="Richards T.A."/>
            <person name="Rocap G."/>
            <person name="Roy S.W."/>
            <person name="Sarai C."/>
            <person name="Schaack S."/>
            <person name="Shirato S."/>
            <person name="Slamovits C.H."/>
            <person name="Spencer D.F."/>
            <person name="Suzuki S."/>
            <person name="Worden A.Z."/>
            <person name="Zauner S."/>
            <person name="Barry K."/>
            <person name="Bell C."/>
            <person name="Bharti A.K."/>
            <person name="Crow J.A."/>
            <person name="Grimwood J."/>
            <person name="Kramer R."/>
            <person name="Lindquist E."/>
            <person name="Lucas S."/>
            <person name="Salamov A."/>
            <person name="McFadden G.I."/>
            <person name="Lane C.E."/>
            <person name="Keeling P.J."/>
            <person name="Gray M.W."/>
            <person name="Grigoriev I.V."/>
            <person name="Archibald J.M."/>
        </authorList>
    </citation>
    <scope>NUCLEOTIDE SEQUENCE</scope>
    <source>
        <strain evidence="10">CCMP2712</strain>
    </source>
</reference>
<dbReference type="GO" id="GO:0080120">
    <property type="term" value="P:CAAX-box protein maturation"/>
    <property type="evidence" value="ECO:0007669"/>
    <property type="project" value="UniProtKB-ARBA"/>
</dbReference>
<evidence type="ECO:0000313" key="9">
    <source>
        <dbReference type="EnsemblProtists" id="EKX38769"/>
    </source>
</evidence>
<dbReference type="EnsemblProtists" id="EKX38769">
    <property type="protein sequence ID" value="EKX38769"/>
    <property type="gene ID" value="GUITHDRAFT_143964"/>
</dbReference>
<dbReference type="InterPro" id="IPR000340">
    <property type="entry name" value="Dual-sp_phosphatase_cat-dom"/>
</dbReference>
<evidence type="ECO:0000256" key="5">
    <source>
        <dbReference type="SAM" id="Phobius"/>
    </source>
</evidence>
<dbReference type="InterPro" id="IPR003675">
    <property type="entry name" value="Rce1/LyrA-like_dom"/>
</dbReference>
<proteinExistence type="inferred from homology"/>
<evidence type="ECO:0000256" key="1">
    <source>
        <dbReference type="ARBA" id="ARBA00008601"/>
    </source>
</evidence>
<dbReference type="CDD" id="cd14498">
    <property type="entry name" value="DSP"/>
    <property type="match status" value="1"/>
</dbReference>
<evidence type="ECO:0000256" key="3">
    <source>
        <dbReference type="ARBA" id="ARBA00022801"/>
    </source>
</evidence>
<dbReference type="Proteomes" id="UP000011087">
    <property type="component" value="Unassembled WGS sequence"/>
</dbReference>
<dbReference type="PANTHER" id="PTHR10159">
    <property type="entry name" value="DUAL SPECIFICITY PROTEIN PHOSPHATASE"/>
    <property type="match status" value="1"/>
</dbReference>
<dbReference type="GO" id="GO:0043409">
    <property type="term" value="P:negative regulation of MAPK cascade"/>
    <property type="evidence" value="ECO:0007669"/>
    <property type="project" value="TreeGrafter"/>
</dbReference>
<feature type="domain" description="Tyrosine specific protein phosphatases" evidence="7">
    <location>
        <begin position="422"/>
        <end position="479"/>
    </location>
</feature>
<feature type="transmembrane region" description="Helical" evidence="5">
    <location>
        <begin position="660"/>
        <end position="678"/>
    </location>
</feature>
<reference evidence="9" key="3">
    <citation type="submission" date="2015-06" db="UniProtKB">
        <authorList>
            <consortium name="EnsemblProtists"/>
        </authorList>
    </citation>
    <scope>IDENTIFICATION</scope>
</reference>
<keyword evidence="5" id="KW-1133">Transmembrane helix</keyword>
<dbReference type="PROSITE" id="PS50056">
    <property type="entry name" value="TYR_PHOSPHATASE_2"/>
    <property type="match status" value="1"/>
</dbReference>
<dbReference type="SUPFAM" id="SSF52799">
    <property type="entry name" value="(Phosphotyrosine protein) phosphatases II"/>
    <property type="match status" value="1"/>
</dbReference>
<sequence length="773" mass="87707">MVIQVEDEMRARVASRNVQRRYTDFYLGHAGHEALKLHSNMFVKLAPLPMSDSLDDARSPLKMERATSDSVQEMFRTRKSSSLVYASGSSELPWEGNHGKHLSPLNSVQQKHREDMSRYGMRIISNMPGRSSLDEDGEDLTKDRTREFSDFSFDGPASADKLHASSCRAVLTSTNTRGSFLPSESSWAMPNPFARVTGSLSANSSPINRRSSKLRISSSGFDEEIHDDFKMSLSPTFWGLRQISEPLMRKVEDYELVDVQYVYNMIVDGMAHVFGSILLEDCRNRWGRHAVLISETGEFMSREKHAFDALQQSEHMLSIKMVQGGYAEFQANYGFLCEAQAETSQEAQKQRRSRRLHSYPSQVLSWLFISGIEPAEDEQVLKDLNLTHIVSVTAKPHMVSVPADFHHLKIAIRDEKEEDISVHFERTWDFISSAHHKGGKVLVHCKMGRSRSACMVLMCLVRSGIFTLQGAWKHLKLCRRQIAINKGFTQQRSSLSETDLKSMDASNHDTDEWLRVDESDIPLFLESRIEVVSTLATDAVNLAAHHRAEFLSVFFMMISPSVVMVFCLFFLRSIIAAMFGYHVISCISGPALYISFRFGSSQLLKISSQCISKELKIQLLAGFVYFAIIAIGGVCMYWAIGHTIIPNKLDIVEELGLSTDPLFLCLFSLYFCIVNPFLEEIFWREFILRTLGTREVTLWLTSCFYALYHVFVLSAMEIDFELCMACFVGLIVFGRILCLLTKKTGVFSAFLAHSAGDVVIVAVMWDWYVNWIQ</sequence>